<keyword evidence="3" id="KW-1185">Reference proteome</keyword>
<dbReference type="RefSeq" id="WP_208130075.1">
    <property type="nucleotide sequence ID" value="NZ_BAABGQ010000006.1"/>
</dbReference>
<reference evidence="3" key="1">
    <citation type="journal article" date="2019" name="Int. J. Syst. Evol. Microbiol.">
        <title>The Global Catalogue of Microorganisms (GCM) 10K type strain sequencing project: providing services to taxonomists for standard genome sequencing and annotation.</title>
        <authorList>
            <consortium name="The Broad Institute Genomics Platform"/>
            <consortium name="The Broad Institute Genome Sequencing Center for Infectious Disease"/>
            <person name="Wu L."/>
            <person name="Ma J."/>
        </authorList>
    </citation>
    <scope>NUCLEOTIDE SEQUENCE [LARGE SCALE GENOMIC DNA]</scope>
    <source>
        <strain evidence="3">JCM 17841</strain>
    </source>
</reference>
<dbReference type="InterPro" id="IPR036513">
    <property type="entry name" value="STAS_dom_sf"/>
</dbReference>
<evidence type="ECO:0000313" key="3">
    <source>
        <dbReference type="Proteomes" id="UP001501243"/>
    </source>
</evidence>
<evidence type="ECO:0000259" key="1">
    <source>
        <dbReference type="Pfam" id="PF01740"/>
    </source>
</evidence>
<dbReference type="InterPro" id="IPR002645">
    <property type="entry name" value="STAS_dom"/>
</dbReference>
<dbReference type="EMBL" id="BAABGQ010000006">
    <property type="protein sequence ID" value="GAA4502177.1"/>
    <property type="molecule type" value="Genomic_DNA"/>
</dbReference>
<accession>A0ABP8QI73</accession>
<evidence type="ECO:0000313" key="2">
    <source>
        <dbReference type="EMBL" id="GAA4502177.1"/>
    </source>
</evidence>
<dbReference type="SUPFAM" id="SSF52091">
    <property type="entry name" value="SpoIIaa-like"/>
    <property type="match status" value="1"/>
</dbReference>
<dbReference type="Gene3D" id="3.30.750.24">
    <property type="entry name" value="STAS domain"/>
    <property type="match status" value="1"/>
</dbReference>
<comment type="caution">
    <text evidence="2">The sequence shown here is derived from an EMBL/GenBank/DDBJ whole genome shotgun (WGS) entry which is preliminary data.</text>
</comment>
<gene>
    <name evidence="2" type="ORF">GCM10023172_25170</name>
</gene>
<dbReference type="Pfam" id="PF01740">
    <property type="entry name" value="STAS"/>
    <property type="match status" value="1"/>
</dbReference>
<dbReference type="Proteomes" id="UP001501243">
    <property type="component" value="Unassembled WGS sequence"/>
</dbReference>
<feature type="domain" description="STAS" evidence="1">
    <location>
        <begin position="41"/>
        <end position="93"/>
    </location>
</feature>
<organism evidence="2 3">
    <name type="scientific">Hymenobacter ginsengisoli</name>
    <dbReference type="NCBI Taxonomy" id="1051626"/>
    <lineage>
        <taxon>Bacteria</taxon>
        <taxon>Pseudomonadati</taxon>
        <taxon>Bacteroidota</taxon>
        <taxon>Cytophagia</taxon>
        <taxon>Cytophagales</taxon>
        <taxon>Hymenobacteraceae</taxon>
        <taxon>Hymenobacter</taxon>
    </lineage>
</organism>
<name>A0ABP8QI73_9BACT</name>
<protein>
    <recommendedName>
        <fullName evidence="1">STAS domain-containing protein</fullName>
    </recommendedName>
</protein>
<sequence length="111" mass="12437">MLIAYYELLPQAYLLVPAHDPTTSELPLAWQLRCAMRSGKRAVWVDCRLLHTLSATAIRLLHACHRRLQRQQAQLVLCHVPARLAHSAALAELYLAPTYEEAAALQRAQAG</sequence>
<proteinExistence type="predicted"/>